<organism evidence="5 6">
    <name type="scientific">Desulfosarcina widdelii</name>
    <dbReference type="NCBI Taxonomy" id="947919"/>
    <lineage>
        <taxon>Bacteria</taxon>
        <taxon>Pseudomonadati</taxon>
        <taxon>Thermodesulfobacteriota</taxon>
        <taxon>Desulfobacteria</taxon>
        <taxon>Desulfobacterales</taxon>
        <taxon>Desulfosarcinaceae</taxon>
        <taxon>Desulfosarcina</taxon>
    </lineage>
</organism>
<dbReference type="Pfam" id="PF02661">
    <property type="entry name" value="Fic"/>
    <property type="match status" value="1"/>
</dbReference>
<dbReference type="RefSeq" id="WP_155301983.1">
    <property type="nucleotide sequence ID" value="NZ_AP021875.1"/>
</dbReference>
<evidence type="ECO:0000313" key="5">
    <source>
        <dbReference type="EMBL" id="BBO72810.1"/>
    </source>
</evidence>
<feature type="binding site" evidence="2">
    <location>
        <begin position="220"/>
        <end position="221"/>
    </location>
    <ligand>
        <name>ATP</name>
        <dbReference type="ChEBI" id="CHEBI:30616"/>
    </ligand>
</feature>
<gene>
    <name evidence="5" type="ORF">DSCW_02270</name>
</gene>
<dbReference type="AlphaFoldDB" id="A0A5K7YWV8"/>
<sequence>MKETLHKCRLKPRIIRLLTAIAEMIGTIEGVKLNKPAPTLRKSNRIRTIQSSLSIEGNSLTQDQVTALIDGKPVIGPSQDIIEVKNAIRLYRQIGKLNPLSFESFLDAHGVLMDKLLSSKGRLRQEPIGIIRPGDIFHAAPPWQQVEPSMRALFAYLKTSEDHWLMKSCRFHFQLEHIHPFIDGNGRMGRLWQTRLLMEYHPIFEFLPVEDLIKQNQDEYYQKLAVGDDTGDCNGFVELMLGLVRESLGGLIAATRSVMLNAMDRLEIATQAIGETSFSRKDYQAFFKTISTATASRDLQQGVKMGLLVKSGDKRTTRYKIVEG</sequence>
<dbReference type="PROSITE" id="PS51459">
    <property type="entry name" value="FIDO"/>
    <property type="match status" value="1"/>
</dbReference>
<feature type="site" description="Important for autoinhibition of adenylyltransferase activity" evidence="3">
    <location>
        <position position="56"/>
    </location>
</feature>
<evidence type="ECO:0000256" key="1">
    <source>
        <dbReference type="PIRSR" id="PIRSR640198-1"/>
    </source>
</evidence>
<keyword evidence="2" id="KW-0067">ATP-binding</keyword>
<evidence type="ECO:0000259" key="4">
    <source>
        <dbReference type="PROSITE" id="PS51459"/>
    </source>
</evidence>
<feature type="domain" description="Fido" evidence="4">
    <location>
        <begin position="100"/>
        <end position="242"/>
    </location>
</feature>
<accession>A0A5K7YWV8</accession>
<proteinExistence type="predicted"/>
<dbReference type="Gene3D" id="1.10.3290.10">
    <property type="entry name" value="Fido-like domain"/>
    <property type="match status" value="1"/>
</dbReference>
<keyword evidence="6" id="KW-1185">Reference proteome</keyword>
<protein>
    <submittedName>
        <fullName evidence="5">Cell filamentation protein Fic</fullName>
    </submittedName>
</protein>
<dbReference type="OrthoDB" id="9813719at2"/>
<dbReference type="Proteomes" id="UP000427769">
    <property type="component" value="Chromosome"/>
</dbReference>
<feature type="binding site" evidence="2">
    <location>
        <begin position="183"/>
        <end position="190"/>
    </location>
    <ligand>
        <name>ATP</name>
        <dbReference type="ChEBI" id="CHEBI:30616"/>
    </ligand>
</feature>
<feature type="active site" evidence="1">
    <location>
        <position position="179"/>
    </location>
</feature>
<dbReference type="PANTHER" id="PTHR13504">
    <property type="entry name" value="FIDO DOMAIN-CONTAINING PROTEIN DDB_G0283145"/>
    <property type="match status" value="1"/>
</dbReference>
<evidence type="ECO:0000256" key="2">
    <source>
        <dbReference type="PIRSR" id="PIRSR640198-2"/>
    </source>
</evidence>
<dbReference type="SUPFAM" id="SSF140931">
    <property type="entry name" value="Fic-like"/>
    <property type="match status" value="1"/>
</dbReference>
<name>A0A5K7YWV8_9BACT</name>
<evidence type="ECO:0000256" key="3">
    <source>
        <dbReference type="PIRSR" id="PIRSR640198-3"/>
    </source>
</evidence>
<reference evidence="5 6" key="1">
    <citation type="submission" date="2019-11" db="EMBL/GenBank/DDBJ databases">
        <title>Comparative genomics of hydrocarbon-degrading Desulfosarcina strains.</title>
        <authorList>
            <person name="Watanabe M."/>
            <person name="Kojima H."/>
            <person name="Fukui M."/>
        </authorList>
    </citation>
    <scope>NUCLEOTIDE SEQUENCE [LARGE SCALE GENOMIC DNA]</scope>
    <source>
        <strain evidence="5 6">PP31</strain>
    </source>
</reference>
<dbReference type="InterPro" id="IPR040198">
    <property type="entry name" value="Fido_containing"/>
</dbReference>
<evidence type="ECO:0000313" key="6">
    <source>
        <dbReference type="Proteomes" id="UP000427769"/>
    </source>
</evidence>
<dbReference type="InterPro" id="IPR003812">
    <property type="entry name" value="Fido"/>
</dbReference>
<dbReference type="KEGG" id="dwd:DSCW_02270"/>
<dbReference type="InterPro" id="IPR036597">
    <property type="entry name" value="Fido-like_dom_sf"/>
</dbReference>
<keyword evidence="2" id="KW-0547">Nucleotide-binding</keyword>
<dbReference type="EMBL" id="AP021875">
    <property type="protein sequence ID" value="BBO72810.1"/>
    <property type="molecule type" value="Genomic_DNA"/>
</dbReference>
<dbReference type="GO" id="GO:0005524">
    <property type="term" value="F:ATP binding"/>
    <property type="evidence" value="ECO:0007669"/>
    <property type="project" value="UniProtKB-KW"/>
</dbReference>
<dbReference type="PANTHER" id="PTHR13504:SF38">
    <property type="entry name" value="FIDO DOMAIN-CONTAINING PROTEIN"/>
    <property type="match status" value="1"/>
</dbReference>